<gene>
    <name evidence="2" type="ORF">PPSIR1_36347</name>
</gene>
<evidence type="ECO:0000313" key="2">
    <source>
        <dbReference type="EMBL" id="EDM80238.1"/>
    </source>
</evidence>
<keyword evidence="3" id="KW-1185">Reference proteome</keyword>
<dbReference type="STRING" id="391625.PPSIR1_36347"/>
<keyword evidence="1" id="KW-0732">Signal</keyword>
<comment type="caution">
    <text evidence="2">The sequence shown here is derived from an EMBL/GenBank/DDBJ whole genome shotgun (WGS) entry which is preliminary data.</text>
</comment>
<evidence type="ECO:0000313" key="3">
    <source>
        <dbReference type="Proteomes" id="UP000005801"/>
    </source>
</evidence>
<dbReference type="EMBL" id="ABCS01000012">
    <property type="protein sequence ID" value="EDM80238.1"/>
    <property type="molecule type" value="Genomic_DNA"/>
</dbReference>
<evidence type="ECO:0000256" key="1">
    <source>
        <dbReference type="SAM" id="SignalP"/>
    </source>
</evidence>
<proteinExistence type="predicted"/>
<feature type="signal peptide" evidence="1">
    <location>
        <begin position="1"/>
        <end position="22"/>
    </location>
</feature>
<feature type="chain" id="PRO_5002697396" description="Lipoprotein" evidence="1">
    <location>
        <begin position="23"/>
        <end position="118"/>
    </location>
</feature>
<evidence type="ECO:0008006" key="4">
    <source>
        <dbReference type="Google" id="ProtNLM"/>
    </source>
</evidence>
<accession>A6G1H4</accession>
<name>A6G1H4_9BACT</name>
<dbReference type="RefSeq" id="WP_006970573.1">
    <property type="nucleotide sequence ID" value="NZ_ABCS01000012.1"/>
</dbReference>
<dbReference type="PROSITE" id="PS51257">
    <property type="entry name" value="PROKAR_LIPOPROTEIN"/>
    <property type="match status" value="1"/>
</dbReference>
<protein>
    <recommendedName>
        <fullName evidence="4">Lipoprotein</fullName>
    </recommendedName>
</protein>
<dbReference type="Proteomes" id="UP000005801">
    <property type="component" value="Unassembled WGS sequence"/>
</dbReference>
<dbReference type="AlphaFoldDB" id="A6G1H4"/>
<reference evidence="2 3" key="1">
    <citation type="submission" date="2007-06" db="EMBL/GenBank/DDBJ databases">
        <authorList>
            <person name="Shimkets L."/>
            <person name="Ferriera S."/>
            <person name="Johnson J."/>
            <person name="Kravitz S."/>
            <person name="Beeson K."/>
            <person name="Sutton G."/>
            <person name="Rogers Y.-H."/>
            <person name="Friedman R."/>
            <person name="Frazier M."/>
            <person name="Venter J.C."/>
        </authorList>
    </citation>
    <scope>NUCLEOTIDE SEQUENCE [LARGE SCALE GENOMIC DNA]</scope>
    <source>
        <strain evidence="2 3">SIR-1</strain>
    </source>
</reference>
<sequence length="118" mass="12370">MKASAAIPRALTALLLAAAVSAGLSGCKGKCVGLEEDLSTDNLDYRFSECTRGPEERSVSCQREPGTATFACTCSAGVLETQFELQGPAPGLMSNMVVSYAALNEGCQWTDVEPFLGE</sequence>
<organism evidence="2 3">
    <name type="scientific">Plesiocystis pacifica SIR-1</name>
    <dbReference type="NCBI Taxonomy" id="391625"/>
    <lineage>
        <taxon>Bacteria</taxon>
        <taxon>Pseudomonadati</taxon>
        <taxon>Myxococcota</taxon>
        <taxon>Polyangia</taxon>
        <taxon>Nannocystales</taxon>
        <taxon>Nannocystaceae</taxon>
        <taxon>Plesiocystis</taxon>
    </lineage>
</organism>